<dbReference type="RefSeq" id="WP_161831001.1">
    <property type="nucleotide sequence ID" value="NZ_AP028127.1"/>
</dbReference>
<organism evidence="2 3">
    <name type="scientific">Turicibacter faecis</name>
    <dbReference type="NCBI Taxonomy" id="2963365"/>
    <lineage>
        <taxon>Bacteria</taxon>
        <taxon>Bacillati</taxon>
        <taxon>Bacillota</taxon>
        <taxon>Erysipelotrichia</taxon>
        <taxon>Erysipelotrichales</taxon>
        <taxon>Turicibacteraceae</taxon>
        <taxon>Turicibacter</taxon>
    </lineage>
</organism>
<keyword evidence="1" id="KW-0472">Membrane</keyword>
<evidence type="ECO:0000313" key="3">
    <source>
        <dbReference type="Proteomes" id="UP001432099"/>
    </source>
</evidence>
<protein>
    <submittedName>
        <fullName evidence="2">Uncharacterized protein</fullName>
    </submittedName>
</protein>
<evidence type="ECO:0000256" key="1">
    <source>
        <dbReference type="SAM" id="Phobius"/>
    </source>
</evidence>
<proteinExistence type="predicted"/>
<keyword evidence="3" id="KW-1185">Reference proteome</keyword>
<keyword evidence="1" id="KW-0812">Transmembrane</keyword>
<accession>A0ABN6Z874</accession>
<feature type="transmembrane region" description="Helical" evidence="1">
    <location>
        <begin position="12"/>
        <end position="40"/>
    </location>
</feature>
<evidence type="ECO:0000313" key="2">
    <source>
        <dbReference type="EMBL" id="BEH90061.1"/>
    </source>
</evidence>
<name>A0ABN6Z874_9FIRM</name>
<gene>
    <name evidence="2" type="ORF">T23_01630</name>
</gene>
<keyword evidence="1" id="KW-1133">Transmembrane helix</keyword>
<sequence length="55" mass="6296">MGLKAKRNLWLLIGVILAVFIRISIIFPGVNFVLAFLCFMRAYTLQRQVRKAEVG</sequence>
<dbReference type="EMBL" id="AP028127">
    <property type="protein sequence ID" value="BEH90061.1"/>
    <property type="molecule type" value="Genomic_DNA"/>
</dbReference>
<dbReference type="Proteomes" id="UP001432099">
    <property type="component" value="Chromosome"/>
</dbReference>
<reference evidence="2" key="1">
    <citation type="journal article" date="2024" name="Int. J. Syst. Evol. Microbiol.">
        <title>Turicibacter faecis sp. nov., isolated from faeces of heart failure mouse model.</title>
        <authorList>
            <person name="Imamura Y."/>
            <person name="Motooka D."/>
            <person name="Nakajima Y."/>
            <person name="Ito S."/>
            <person name="Kitakaze M."/>
            <person name="Iida T."/>
            <person name="Nakamura S."/>
        </authorList>
    </citation>
    <scope>NUCLEOTIDE SEQUENCE</scope>
    <source>
        <strain evidence="2">TC023</strain>
    </source>
</reference>